<evidence type="ECO:0000313" key="3">
    <source>
        <dbReference type="Proteomes" id="UP000608594"/>
    </source>
</evidence>
<dbReference type="RefSeq" id="WP_187793582.1">
    <property type="nucleotide sequence ID" value="NZ_JACOQL010000003.1"/>
</dbReference>
<dbReference type="Proteomes" id="UP000608594">
    <property type="component" value="Unassembled WGS sequence"/>
</dbReference>
<organism evidence="2 3">
    <name type="scientific">Paracoccus amoyensis</name>
    <dbReference type="NCBI Taxonomy" id="2760093"/>
    <lineage>
        <taxon>Bacteria</taxon>
        <taxon>Pseudomonadati</taxon>
        <taxon>Pseudomonadota</taxon>
        <taxon>Alphaproteobacteria</taxon>
        <taxon>Rhodobacterales</taxon>
        <taxon>Paracoccaceae</taxon>
        <taxon>Paracoccus</taxon>
    </lineage>
</organism>
<dbReference type="AlphaFoldDB" id="A0A926G760"/>
<comment type="caution">
    <text evidence="2">The sequence shown here is derived from an EMBL/GenBank/DDBJ whole genome shotgun (WGS) entry which is preliminary data.</text>
</comment>
<dbReference type="EMBL" id="JACOQL010000003">
    <property type="protein sequence ID" value="MBC9247078.1"/>
    <property type="molecule type" value="Genomic_DNA"/>
</dbReference>
<name>A0A926G760_9RHOB</name>
<feature type="transmembrane region" description="Helical" evidence="1">
    <location>
        <begin position="28"/>
        <end position="48"/>
    </location>
</feature>
<accession>A0A926G760</accession>
<sequence length="152" mass="16496">MPYGFLIALIITYPLLFATSEVALPNPFFGLHQGIFLLGGLTMGLIGGPFSARPTLRKQWIYSGLLFLPYAILLMVAAFLLEVIIRVLATAITTPLTLAALALSPTQQSPATLIEDGLLVTTPEWLLAILCLPAAWIGLRIGLFMVKPRNPH</sequence>
<feature type="transmembrane region" description="Helical" evidence="1">
    <location>
        <begin position="125"/>
        <end position="146"/>
    </location>
</feature>
<reference evidence="2" key="1">
    <citation type="submission" date="2020-08" db="EMBL/GenBank/DDBJ databases">
        <title>Paracoccus amoyensis sp. nov., isolated from the surface seawater at coast of Xiamen, Fujian.</title>
        <authorList>
            <person name="Lyu L."/>
        </authorList>
    </citation>
    <scope>NUCLEOTIDE SEQUENCE</scope>
    <source>
        <strain evidence="2">11-3</strain>
    </source>
</reference>
<evidence type="ECO:0000256" key="1">
    <source>
        <dbReference type="SAM" id="Phobius"/>
    </source>
</evidence>
<keyword evidence="1" id="KW-1133">Transmembrane helix</keyword>
<keyword evidence="1" id="KW-0472">Membrane</keyword>
<feature type="transmembrane region" description="Helical" evidence="1">
    <location>
        <begin position="60"/>
        <end position="81"/>
    </location>
</feature>
<protein>
    <submittedName>
        <fullName evidence="2">Uncharacterized protein</fullName>
    </submittedName>
</protein>
<keyword evidence="3" id="KW-1185">Reference proteome</keyword>
<gene>
    <name evidence="2" type="ORF">H4P12_10175</name>
</gene>
<evidence type="ECO:0000313" key="2">
    <source>
        <dbReference type="EMBL" id="MBC9247078.1"/>
    </source>
</evidence>
<keyword evidence="1" id="KW-0812">Transmembrane</keyword>
<proteinExistence type="predicted"/>